<organism evidence="2 3">
    <name type="scientific">Coprinopsis cinerea (strain Okayama-7 / 130 / ATCC MYA-4618 / FGSC 9003)</name>
    <name type="common">Inky cap fungus</name>
    <name type="synonym">Hormographiella aspergillata</name>
    <dbReference type="NCBI Taxonomy" id="240176"/>
    <lineage>
        <taxon>Eukaryota</taxon>
        <taxon>Fungi</taxon>
        <taxon>Dikarya</taxon>
        <taxon>Basidiomycota</taxon>
        <taxon>Agaricomycotina</taxon>
        <taxon>Agaricomycetes</taxon>
        <taxon>Agaricomycetidae</taxon>
        <taxon>Agaricales</taxon>
        <taxon>Agaricineae</taxon>
        <taxon>Psathyrellaceae</taxon>
        <taxon>Coprinopsis</taxon>
    </lineage>
</organism>
<evidence type="ECO:0000313" key="3">
    <source>
        <dbReference type="Proteomes" id="UP000001861"/>
    </source>
</evidence>
<keyword evidence="3" id="KW-1185">Reference proteome</keyword>
<gene>
    <name evidence="2" type="ORF">CC1G_07155</name>
</gene>
<dbReference type="Proteomes" id="UP000001861">
    <property type="component" value="Unassembled WGS sequence"/>
</dbReference>
<feature type="compositionally biased region" description="Polar residues" evidence="1">
    <location>
        <begin position="118"/>
        <end position="134"/>
    </location>
</feature>
<dbReference type="KEGG" id="cci:CC1G_07155"/>
<proteinExistence type="predicted"/>
<comment type="caution">
    <text evidence="2">The sequence shown here is derived from an EMBL/GenBank/DDBJ whole genome shotgun (WGS) entry which is preliminary data.</text>
</comment>
<evidence type="ECO:0000256" key="1">
    <source>
        <dbReference type="SAM" id="MobiDB-lite"/>
    </source>
</evidence>
<reference evidence="2 3" key="1">
    <citation type="journal article" date="2010" name="Proc. Natl. Acad. Sci. U.S.A.">
        <title>Insights into evolution of multicellular fungi from the assembled chromosomes of the mushroom Coprinopsis cinerea (Coprinus cinereus).</title>
        <authorList>
            <person name="Stajich J.E."/>
            <person name="Wilke S.K."/>
            <person name="Ahren D."/>
            <person name="Au C.H."/>
            <person name="Birren B.W."/>
            <person name="Borodovsky M."/>
            <person name="Burns C."/>
            <person name="Canback B."/>
            <person name="Casselton L.A."/>
            <person name="Cheng C.K."/>
            <person name="Deng J."/>
            <person name="Dietrich F.S."/>
            <person name="Fargo D.C."/>
            <person name="Farman M.L."/>
            <person name="Gathman A.C."/>
            <person name="Goldberg J."/>
            <person name="Guigo R."/>
            <person name="Hoegger P.J."/>
            <person name="Hooker J.B."/>
            <person name="Huggins A."/>
            <person name="James T.Y."/>
            <person name="Kamada T."/>
            <person name="Kilaru S."/>
            <person name="Kodira C."/>
            <person name="Kues U."/>
            <person name="Kupfer D."/>
            <person name="Kwan H.S."/>
            <person name="Lomsadze A."/>
            <person name="Li W."/>
            <person name="Lilly W.W."/>
            <person name="Ma L.J."/>
            <person name="Mackey A.J."/>
            <person name="Manning G."/>
            <person name="Martin F."/>
            <person name="Muraguchi H."/>
            <person name="Natvig D.O."/>
            <person name="Palmerini H."/>
            <person name="Ramesh M.A."/>
            <person name="Rehmeyer C.J."/>
            <person name="Roe B.A."/>
            <person name="Shenoy N."/>
            <person name="Stanke M."/>
            <person name="Ter-Hovhannisyan V."/>
            <person name="Tunlid A."/>
            <person name="Velagapudi R."/>
            <person name="Vision T.J."/>
            <person name="Zeng Q."/>
            <person name="Zolan M.E."/>
            <person name="Pukkila P.J."/>
        </authorList>
    </citation>
    <scope>NUCLEOTIDE SEQUENCE [LARGE SCALE GENOMIC DNA]</scope>
    <source>
        <strain evidence="3">Okayama-7 / 130 / ATCC MYA-4618 / FGSC 9003</strain>
    </source>
</reference>
<dbReference type="RefSeq" id="XP_001835731.1">
    <property type="nucleotide sequence ID" value="XM_001835679.1"/>
</dbReference>
<dbReference type="EMBL" id="AACS02000008">
    <property type="protein sequence ID" value="EAU86076.1"/>
    <property type="molecule type" value="Genomic_DNA"/>
</dbReference>
<sequence>MAQYFAYRPRRPTNRSPGKVSDASPTLSELDIPADSIYVFPNPSSIPASPGQPSTLSEWSAIESTFSSPSLSGLSSIDGSLVSGALSPSSPATPAFHGESDGRRGYVDATRLSGPSPRRTSTAGNTSGPQWSRLENSRVEDLVPIWDARLSALEMSGERPQSTTQPRLDIPLLSLFASLFSVEKSSLDLLNSSSSTSSLFPVPLDPNDEDRDAAPDDSAHHTAPHGVEKLLLSLEESNSFIHNRISIETMPSPLELGTRLQELHEVIVALIAKSGKVMWNVLGIKT</sequence>
<dbReference type="AlphaFoldDB" id="A8NR98"/>
<feature type="region of interest" description="Disordered" evidence="1">
    <location>
        <begin position="1"/>
        <end position="27"/>
    </location>
</feature>
<dbReference type="GeneID" id="6012266"/>
<accession>A8NR98</accession>
<name>A8NR98_COPC7</name>
<dbReference type="InParanoid" id="A8NR98"/>
<dbReference type="VEuPathDB" id="FungiDB:CC1G_07155"/>
<evidence type="ECO:0000313" key="2">
    <source>
        <dbReference type="EMBL" id="EAU86076.1"/>
    </source>
</evidence>
<evidence type="ECO:0008006" key="4">
    <source>
        <dbReference type="Google" id="ProtNLM"/>
    </source>
</evidence>
<feature type="region of interest" description="Disordered" evidence="1">
    <location>
        <begin position="82"/>
        <end position="134"/>
    </location>
</feature>
<feature type="region of interest" description="Disordered" evidence="1">
    <location>
        <begin position="191"/>
        <end position="222"/>
    </location>
</feature>
<protein>
    <recommendedName>
        <fullName evidence="4">Aflatoxin regulatory protein domain-containing protein</fullName>
    </recommendedName>
</protein>